<comment type="caution">
    <text evidence="4">The sequence shown here is derived from an EMBL/GenBank/DDBJ whole genome shotgun (WGS) entry which is preliminary data.</text>
</comment>
<dbReference type="GO" id="GO:0032259">
    <property type="term" value="P:methylation"/>
    <property type="evidence" value="ECO:0007669"/>
    <property type="project" value="UniProtKB-KW"/>
</dbReference>
<evidence type="ECO:0000256" key="1">
    <source>
        <dbReference type="ARBA" id="ARBA00022603"/>
    </source>
</evidence>
<feature type="domain" description="Methyltransferase" evidence="3">
    <location>
        <begin position="44"/>
        <end position="139"/>
    </location>
</feature>
<dbReference type="EMBL" id="JBHSPW010000005">
    <property type="protein sequence ID" value="MFC5893665.1"/>
    <property type="molecule type" value="Genomic_DNA"/>
</dbReference>
<dbReference type="InterPro" id="IPR029063">
    <property type="entry name" value="SAM-dependent_MTases_sf"/>
</dbReference>
<accession>A0ABW1FIF4</accession>
<keyword evidence="2 4" id="KW-0808">Transferase</keyword>
<dbReference type="RefSeq" id="WP_345091128.1">
    <property type="nucleotide sequence ID" value="NZ_BAAAWG010000019.1"/>
</dbReference>
<keyword evidence="5" id="KW-1185">Reference proteome</keyword>
<dbReference type="GO" id="GO:0008168">
    <property type="term" value="F:methyltransferase activity"/>
    <property type="evidence" value="ECO:0007669"/>
    <property type="project" value="UniProtKB-KW"/>
</dbReference>
<organism evidence="4 5">
    <name type="scientific">Streptomyces ramulosus</name>
    <dbReference type="NCBI Taxonomy" id="47762"/>
    <lineage>
        <taxon>Bacteria</taxon>
        <taxon>Bacillati</taxon>
        <taxon>Actinomycetota</taxon>
        <taxon>Actinomycetes</taxon>
        <taxon>Kitasatosporales</taxon>
        <taxon>Streptomycetaceae</taxon>
        <taxon>Streptomyces</taxon>
    </lineage>
</organism>
<gene>
    <name evidence="4" type="ORF">ACFP3M_12630</name>
</gene>
<dbReference type="Gene3D" id="3.40.50.150">
    <property type="entry name" value="Vaccinia Virus protein VP39"/>
    <property type="match status" value="1"/>
</dbReference>
<dbReference type="SUPFAM" id="SSF53335">
    <property type="entry name" value="S-adenosyl-L-methionine-dependent methyltransferases"/>
    <property type="match status" value="1"/>
</dbReference>
<dbReference type="EC" id="2.1.-.-" evidence="4"/>
<name>A0ABW1FIF4_9ACTN</name>
<dbReference type="PANTHER" id="PTHR43861:SF1">
    <property type="entry name" value="TRANS-ACONITATE 2-METHYLTRANSFERASE"/>
    <property type="match status" value="1"/>
</dbReference>
<evidence type="ECO:0000313" key="5">
    <source>
        <dbReference type="Proteomes" id="UP001596241"/>
    </source>
</evidence>
<keyword evidence="1 4" id="KW-0489">Methyltransferase</keyword>
<dbReference type="PANTHER" id="PTHR43861">
    <property type="entry name" value="TRANS-ACONITATE 2-METHYLTRANSFERASE-RELATED"/>
    <property type="match status" value="1"/>
</dbReference>
<protein>
    <submittedName>
        <fullName evidence="4">Class I SAM-dependent methyltransferase</fullName>
        <ecNumber evidence="4">2.1.-.-</ecNumber>
    </submittedName>
</protein>
<dbReference type="CDD" id="cd02440">
    <property type="entry name" value="AdoMet_MTases"/>
    <property type="match status" value="1"/>
</dbReference>
<proteinExistence type="predicted"/>
<dbReference type="Proteomes" id="UP001596241">
    <property type="component" value="Unassembled WGS sequence"/>
</dbReference>
<reference evidence="5" key="1">
    <citation type="journal article" date="2019" name="Int. J. Syst. Evol. Microbiol.">
        <title>The Global Catalogue of Microorganisms (GCM) 10K type strain sequencing project: providing services to taxonomists for standard genome sequencing and annotation.</title>
        <authorList>
            <consortium name="The Broad Institute Genomics Platform"/>
            <consortium name="The Broad Institute Genome Sequencing Center for Infectious Disease"/>
            <person name="Wu L."/>
            <person name="Ma J."/>
        </authorList>
    </citation>
    <scope>NUCLEOTIDE SEQUENCE [LARGE SCALE GENOMIC DNA]</scope>
    <source>
        <strain evidence="5">CGMCC 1.15809</strain>
    </source>
</reference>
<evidence type="ECO:0000313" key="4">
    <source>
        <dbReference type="EMBL" id="MFC5893665.1"/>
    </source>
</evidence>
<evidence type="ECO:0000259" key="3">
    <source>
        <dbReference type="Pfam" id="PF13649"/>
    </source>
</evidence>
<dbReference type="InterPro" id="IPR041698">
    <property type="entry name" value="Methyltransf_25"/>
</dbReference>
<sequence>MSTTQYDGVASRIVEIERALGPYREHEQIPAVLDAVGSLDGVTVLDAGCGTGAYSRLLRRRGAAEVLGVDSSAGMVAAAQALEEREPLGVAYRRADLSAMDVVGAFGVVTAISVLHYADSRETLHRMCGSLFAHLASGGRLVTVVGNADLPSGVVRDALSIQRPTPVHDGDVCTLTIHTTPPVRLAVYRWSRAALEQALRAGGFADVTFAPVGPVAGDAGEEPAALLLCARRPGA</sequence>
<dbReference type="Pfam" id="PF13649">
    <property type="entry name" value="Methyltransf_25"/>
    <property type="match status" value="1"/>
</dbReference>
<evidence type="ECO:0000256" key="2">
    <source>
        <dbReference type="ARBA" id="ARBA00022679"/>
    </source>
</evidence>